<reference evidence="1" key="1">
    <citation type="submission" date="2022-04" db="EMBL/GenBank/DDBJ databases">
        <title>Chromosome-scale genome assembly of Holotrichia oblita Faldermann.</title>
        <authorList>
            <person name="Rongchong L."/>
        </authorList>
    </citation>
    <scope>NUCLEOTIDE SEQUENCE</scope>
    <source>
        <strain evidence="1">81SQS9</strain>
    </source>
</reference>
<gene>
    <name evidence="1" type="ORF">MML48_1g00560</name>
</gene>
<dbReference type="Proteomes" id="UP001056778">
    <property type="component" value="Chromosome 1"/>
</dbReference>
<sequence>MGKSVFRDIYCQPYKSNKIKLYNDVKDNIQFIQRFGLLKKLPVHEGCVNTLQWNTTGEYILSGSDDQHLVITHGHNYKVLVDYTTSHHANIFSAKFLPSCNDRQIVSCSGDGIILHTDLQRSKETYNNQFTCHAGTTYEVITIYNDPHTFLSCGEDGTVRWFDLRTKSSCQKSSCKEDILISNTNAVTALDINPMASHHLAVGCSDSTVRIYDRRCLTTQGAAYRSAKSFATFIAPELEDRPYRITSLSYSKDGREMLVSYSCDHLYLFSIQERSYAELRRNNRLKSKLKNCSTKRDRKSPPPVRRLRLRGDWSDTGPDARPERENSCNLMQRMTLVLSRMLNDPMTRAALNAGGDDVVNAENDVNNAANGQENQENAIGVNEEEPLNSANIVIVTSHDPTEQNMDCQSNETPSTSVETSVETTTTQSNTSNDETVCSTVTTESTVNVSCFRLLDSVDDDDVVVLKNCLLHENAVCGARPLTLVVGGGLKNKEVLAYDWAANYRSIEFTNNEHQSTTPNQTSHSVDPTTINTSILTRHLRQRLSVLRSLRQGFIEQTGAEPSVSLRYFDQSTSSSTISLTADNLNIEDQQLYNSNEQKDMADVELDYDDVDDGCDDDASFFEPHLKTKYTGHRNARTMIKEASFWGDDYVMSGSDCGHVFIWDRHTAELKMLLQADHHVVNCLQPHPSLPLLATSGIDHDIKLWTPVLEDPTFDVEAANKLIQRNEIMLEETRDTITVPAAFMIRMLACLNQIRQTARSRINREREANRNDTSRQESLQDDEMGEGENCD</sequence>
<name>A0ACB9TSP1_HOLOL</name>
<comment type="caution">
    <text evidence="1">The sequence shown here is derived from an EMBL/GenBank/DDBJ whole genome shotgun (WGS) entry which is preliminary data.</text>
</comment>
<dbReference type="EMBL" id="CM043015">
    <property type="protein sequence ID" value="KAI4469814.1"/>
    <property type="molecule type" value="Genomic_DNA"/>
</dbReference>
<proteinExistence type="predicted"/>
<organism evidence="1 2">
    <name type="scientific">Holotrichia oblita</name>
    <name type="common">Chafer beetle</name>
    <dbReference type="NCBI Taxonomy" id="644536"/>
    <lineage>
        <taxon>Eukaryota</taxon>
        <taxon>Metazoa</taxon>
        <taxon>Ecdysozoa</taxon>
        <taxon>Arthropoda</taxon>
        <taxon>Hexapoda</taxon>
        <taxon>Insecta</taxon>
        <taxon>Pterygota</taxon>
        <taxon>Neoptera</taxon>
        <taxon>Endopterygota</taxon>
        <taxon>Coleoptera</taxon>
        <taxon>Polyphaga</taxon>
        <taxon>Scarabaeiformia</taxon>
        <taxon>Scarabaeidae</taxon>
        <taxon>Melolonthinae</taxon>
        <taxon>Holotrichia</taxon>
    </lineage>
</organism>
<evidence type="ECO:0000313" key="2">
    <source>
        <dbReference type="Proteomes" id="UP001056778"/>
    </source>
</evidence>
<protein>
    <submittedName>
        <fullName evidence="1">Wd repeat domain-containing family</fullName>
    </submittedName>
</protein>
<keyword evidence="2" id="KW-1185">Reference proteome</keyword>
<evidence type="ECO:0000313" key="1">
    <source>
        <dbReference type="EMBL" id="KAI4469814.1"/>
    </source>
</evidence>
<accession>A0ACB9TSP1</accession>